<dbReference type="AlphaFoldDB" id="A0A8H6E3V1"/>
<comment type="caution">
    <text evidence="1">The sequence shown here is derived from an EMBL/GenBank/DDBJ whole genome shotgun (WGS) entry which is preliminary data.</text>
</comment>
<sequence length="155" mass="17737">MDPFSALSIATAVLQFVEFSTKLLSGAREIYYSTTGSTVDNAALELIVKEIEAWPSRLRTSRVSNARVTEEDALHRLAAECEILSRELFQLIRRNIPSDPKPKCAALCAAFKDKLHDKEKQQLLERVKECRQQLTVQLETLDRSNFTLPHRSNWY</sequence>
<evidence type="ECO:0000313" key="2">
    <source>
        <dbReference type="Proteomes" id="UP000541154"/>
    </source>
</evidence>
<dbReference type="Proteomes" id="UP000541154">
    <property type="component" value="Unassembled WGS sequence"/>
</dbReference>
<proteinExistence type="predicted"/>
<dbReference type="EMBL" id="SPNV01000261">
    <property type="protein sequence ID" value="KAF5857370.1"/>
    <property type="molecule type" value="Genomic_DNA"/>
</dbReference>
<accession>A0A8H6E3V1</accession>
<reference evidence="1 2" key="1">
    <citation type="submission" date="2019-04" db="EMBL/GenBank/DDBJ databases">
        <title>Aspergillus burnettii sp. nov., novel species from soil in southeast Queensland.</title>
        <authorList>
            <person name="Gilchrist C.L.M."/>
            <person name="Pitt J.I."/>
            <person name="Lange L."/>
            <person name="Lacey H.J."/>
            <person name="Vuong D."/>
            <person name="Midgley D.J."/>
            <person name="Greenfield P."/>
            <person name="Bradbury M."/>
            <person name="Lacey E."/>
            <person name="Busk P.K."/>
            <person name="Pilgaard B."/>
            <person name="Chooi Y.H."/>
            <person name="Piggott A.M."/>
        </authorList>
    </citation>
    <scope>NUCLEOTIDE SEQUENCE [LARGE SCALE GENOMIC DNA]</scope>
    <source>
        <strain evidence="1 2">FRR 5400</strain>
    </source>
</reference>
<name>A0A8H6E3V1_PETAA</name>
<protein>
    <submittedName>
        <fullName evidence="1">Uncharacterized protein</fullName>
    </submittedName>
</protein>
<gene>
    <name evidence="1" type="ORF">ETB97_005905</name>
</gene>
<organism evidence="1 2">
    <name type="scientific">Petromyces alliaceus</name>
    <name type="common">Aspergillus alliaceus</name>
    <dbReference type="NCBI Taxonomy" id="209559"/>
    <lineage>
        <taxon>Eukaryota</taxon>
        <taxon>Fungi</taxon>
        <taxon>Dikarya</taxon>
        <taxon>Ascomycota</taxon>
        <taxon>Pezizomycotina</taxon>
        <taxon>Eurotiomycetes</taxon>
        <taxon>Eurotiomycetidae</taxon>
        <taxon>Eurotiales</taxon>
        <taxon>Aspergillaceae</taxon>
        <taxon>Aspergillus</taxon>
        <taxon>Aspergillus subgen. Circumdati</taxon>
    </lineage>
</organism>
<keyword evidence="2" id="KW-1185">Reference proteome</keyword>
<evidence type="ECO:0000313" key="1">
    <source>
        <dbReference type="EMBL" id="KAF5857370.1"/>
    </source>
</evidence>